<dbReference type="Proteomes" id="UP000242638">
    <property type="component" value="Unassembled WGS sequence"/>
</dbReference>
<comment type="similarity">
    <text evidence="1">Belongs to the CSN9 family.</text>
</comment>
<evidence type="ECO:0000313" key="5">
    <source>
        <dbReference type="Proteomes" id="UP000242638"/>
    </source>
</evidence>
<reference evidence="5" key="1">
    <citation type="submission" date="2013-11" db="EMBL/GenBank/DDBJ databases">
        <title>The genomic landscape of the Guanapo guppy.</title>
        <authorList>
            <person name="Kuenstner A."/>
            <person name="Dreyer C."/>
        </authorList>
    </citation>
    <scope>NUCLEOTIDE SEQUENCE</scope>
    <source>
        <strain evidence="5">Guanapo</strain>
    </source>
</reference>
<organism evidence="4 5">
    <name type="scientific">Poecilia reticulata</name>
    <name type="common">Guppy</name>
    <name type="synonym">Acanthophacelus reticulatus</name>
    <dbReference type="NCBI Taxonomy" id="8081"/>
    <lineage>
        <taxon>Eukaryota</taxon>
        <taxon>Metazoa</taxon>
        <taxon>Chordata</taxon>
        <taxon>Craniata</taxon>
        <taxon>Vertebrata</taxon>
        <taxon>Euteleostomi</taxon>
        <taxon>Actinopterygii</taxon>
        <taxon>Neopterygii</taxon>
        <taxon>Teleostei</taxon>
        <taxon>Neoteleostei</taxon>
        <taxon>Acanthomorphata</taxon>
        <taxon>Ovalentaria</taxon>
        <taxon>Atherinomorphae</taxon>
        <taxon>Cyprinodontiformes</taxon>
        <taxon>Poeciliidae</taxon>
        <taxon>Poeciliinae</taxon>
        <taxon>Poecilia</taxon>
    </lineage>
</organism>
<evidence type="ECO:0000256" key="2">
    <source>
        <dbReference type="ARBA" id="ARBA00014874"/>
    </source>
</evidence>
<accession>A0A3P9QIL9</accession>
<dbReference type="AlphaFoldDB" id="A0A3P9QIL9"/>
<keyword evidence="3" id="KW-0736">Signalosome</keyword>
<dbReference type="PANTHER" id="PTHR28562">
    <property type="entry name" value="COP9 SIGNALOSOME COMPLEX SUBUNIT 9"/>
    <property type="match status" value="1"/>
</dbReference>
<dbReference type="GO" id="GO:0008180">
    <property type="term" value="C:COP9 signalosome"/>
    <property type="evidence" value="ECO:0007669"/>
    <property type="project" value="UniProtKB-KW"/>
</dbReference>
<evidence type="ECO:0000256" key="1">
    <source>
        <dbReference type="ARBA" id="ARBA00009162"/>
    </source>
</evidence>
<reference evidence="4" key="3">
    <citation type="submission" date="2025-09" db="UniProtKB">
        <authorList>
            <consortium name="Ensembl"/>
        </authorList>
    </citation>
    <scope>IDENTIFICATION</scope>
    <source>
        <strain evidence="4">Guanapo</strain>
    </source>
</reference>
<dbReference type="Pfam" id="PF15004">
    <property type="entry name" value="MYEOV2"/>
    <property type="match status" value="1"/>
</dbReference>
<dbReference type="Bgee" id="ENSPREG00000023038">
    <property type="expression patterns" value="Expressed in caudal fin and 1 other cell type or tissue"/>
</dbReference>
<sequence length="78" mass="8661">MKPAVDEMFPEGAGPYVDLDEAGGSSGLLMDLAANEKAVHSDFFNGKTLSLIIHYPLSLFRPELQFFFLKCFQTSEMV</sequence>
<dbReference type="InterPro" id="IPR029391">
    <property type="entry name" value="CSN9_metazoa"/>
</dbReference>
<reference evidence="4" key="2">
    <citation type="submission" date="2025-08" db="UniProtKB">
        <authorList>
            <consortium name="Ensembl"/>
        </authorList>
    </citation>
    <scope>IDENTIFICATION</scope>
    <source>
        <strain evidence="4">Guanapo</strain>
    </source>
</reference>
<protein>
    <recommendedName>
        <fullName evidence="2">COP9 signalosome complex subunit 9</fullName>
    </recommendedName>
</protein>
<dbReference type="Ensembl" id="ENSPRET00000034382.1">
    <property type="protein sequence ID" value="ENSPREP00000034002.1"/>
    <property type="gene ID" value="ENSPREG00000023038.1"/>
</dbReference>
<dbReference type="GeneTree" id="ENSGT00390000000076"/>
<keyword evidence="5" id="KW-1185">Reference proteome</keyword>
<proteinExistence type="inferred from homology"/>
<dbReference type="STRING" id="8081.ENSPREP00000034002"/>
<evidence type="ECO:0000313" key="4">
    <source>
        <dbReference type="Ensembl" id="ENSPREP00000034002.1"/>
    </source>
</evidence>
<evidence type="ECO:0000256" key="3">
    <source>
        <dbReference type="ARBA" id="ARBA00022790"/>
    </source>
</evidence>
<name>A0A3P9QIL9_POERE</name>